<comment type="caution">
    <text evidence="3">The sequence shown here is derived from an EMBL/GenBank/DDBJ whole genome shotgun (WGS) entry which is preliminary data.</text>
</comment>
<dbReference type="Pfam" id="PF10042">
    <property type="entry name" value="DUF2278"/>
    <property type="match status" value="1"/>
</dbReference>
<dbReference type="SUPFAM" id="SSF74853">
    <property type="entry name" value="Lamin A/C globular tail domain"/>
    <property type="match status" value="1"/>
</dbReference>
<evidence type="ECO:0000313" key="3">
    <source>
        <dbReference type="EMBL" id="GAA1957249.1"/>
    </source>
</evidence>
<feature type="domain" description="LTD" evidence="2">
    <location>
        <begin position="246"/>
        <end position="353"/>
    </location>
</feature>
<proteinExistence type="predicted"/>
<evidence type="ECO:0000313" key="4">
    <source>
        <dbReference type="Proteomes" id="UP001499954"/>
    </source>
</evidence>
<evidence type="ECO:0000256" key="1">
    <source>
        <dbReference type="SAM" id="MobiDB-lite"/>
    </source>
</evidence>
<dbReference type="RefSeq" id="WP_157414184.1">
    <property type="nucleotide sequence ID" value="NZ_BAAAMK010000004.1"/>
</dbReference>
<feature type="compositionally biased region" description="Low complexity" evidence="1">
    <location>
        <begin position="245"/>
        <end position="254"/>
    </location>
</feature>
<feature type="compositionally biased region" description="Low complexity" evidence="1">
    <location>
        <begin position="224"/>
        <end position="235"/>
    </location>
</feature>
<dbReference type="InterPro" id="IPR019268">
    <property type="entry name" value="DUF2278"/>
</dbReference>
<dbReference type="Proteomes" id="UP001499954">
    <property type="component" value="Unassembled WGS sequence"/>
</dbReference>
<dbReference type="PROSITE" id="PS51841">
    <property type="entry name" value="LTD"/>
    <property type="match status" value="1"/>
</dbReference>
<dbReference type="InterPro" id="IPR036415">
    <property type="entry name" value="Lamin_tail_dom_sf"/>
</dbReference>
<sequence>MSLNSYGLLKGRAVAKRREERSGSSPHYQIHLVDDAGANYRIAVNVLSQLAPSELLFIADEDFRHPLLAALPDASGWTPLPSAPGGASLDFIRGNLFDRTEMRLLPPSADGPDNDLADVFDHYVDRAIATPSVQVYAFGERWGPEQAKPDKVFGFAPGNGVHDIHMNQGNSGTFTGDDGVFQDGGILFHFVDDDRWVAVFLAFQSQAWHTDDATGHTLVGGLPGTPQGSGATPAGGSPGAGTPGSGTAVPGTSPVGDGDHRVRIVGALVNPVGPAPEAESVTLINTTPASIDLAGWQLADQQKHRGPVPSGALAAGATVSFGMPSGVQLGNRGGILTLLDDHNLKVDGVAYTADEARNEGWTVVF</sequence>
<feature type="region of interest" description="Disordered" evidence="1">
    <location>
        <begin position="218"/>
        <end position="259"/>
    </location>
</feature>
<keyword evidence="4" id="KW-1185">Reference proteome</keyword>
<accession>A0ABN2QSJ5</accession>
<name>A0ABN2QSJ5_9MICO</name>
<dbReference type="EMBL" id="BAAAMK010000004">
    <property type="protein sequence ID" value="GAA1957249.1"/>
    <property type="molecule type" value="Genomic_DNA"/>
</dbReference>
<organism evidence="3 4">
    <name type="scientific">Agromyces allii</name>
    <dbReference type="NCBI Taxonomy" id="393607"/>
    <lineage>
        <taxon>Bacteria</taxon>
        <taxon>Bacillati</taxon>
        <taxon>Actinomycetota</taxon>
        <taxon>Actinomycetes</taxon>
        <taxon>Micrococcales</taxon>
        <taxon>Microbacteriaceae</taxon>
        <taxon>Agromyces</taxon>
    </lineage>
</organism>
<gene>
    <name evidence="3" type="ORF">GCM10009717_24460</name>
</gene>
<protein>
    <recommendedName>
        <fullName evidence="2">LTD domain-containing protein</fullName>
    </recommendedName>
</protein>
<reference evidence="3 4" key="1">
    <citation type="journal article" date="2019" name="Int. J. Syst. Evol. Microbiol.">
        <title>The Global Catalogue of Microorganisms (GCM) 10K type strain sequencing project: providing services to taxonomists for standard genome sequencing and annotation.</title>
        <authorList>
            <consortium name="The Broad Institute Genomics Platform"/>
            <consortium name="The Broad Institute Genome Sequencing Center for Infectious Disease"/>
            <person name="Wu L."/>
            <person name="Ma J."/>
        </authorList>
    </citation>
    <scope>NUCLEOTIDE SEQUENCE [LARGE SCALE GENOMIC DNA]</scope>
    <source>
        <strain evidence="3 4">JCM 13584</strain>
    </source>
</reference>
<evidence type="ECO:0000259" key="2">
    <source>
        <dbReference type="PROSITE" id="PS51841"/>
    </source>
</evidence>
<dbReference type="InterPro" id="IPR001322">
    <property type="entry name" value="Lamin_tail_dom"/>
</dbReference>